<dbReference type="InterPro" id="IPR051055">
    <property type="entry name" value="PIF1_helicase"/>
</dbReference>
<evidence type="ECO:0000256" key="13">
    <source>
        <dbReference type="HAMAP-Rule" id="MF_03176"/>
    </source>
</evidence>
<evidence type="ECO:0000256" key="7">
    <source>
        <dbReference type="ARBA" id="ARBA00023128"/>
    </source>
</evidence>
<comment type="similarity">
    <text evidence="13">Belongs to the helicase family. PIF1 subfamily.</text>
</comment>
<dbReference type="Gene3D" id="3.40.50.300">
    <property type="entry name" value="P-loop containing nucleotide triphosphate hydrolases"/>
    <property type="match status" value="2"/>
</dbReference>
<evidence type="ECO:0000256" key="8">
    <source>
        <dbReference type="ARBA" id="ARBA00023172"/>
    </source>
</evidence>
<dbReference type="GO" id="GO:0005634">
    <property type="term" value="C:nucleus"/>
    <property type="evidence" value="ECO:0007669"/>
    <property type="project" value="UniProtKB-SubCell"/>
</dbReference>
<dbReference type="InterPro" id="IPR057437">
    <property type="entry name" value="PIF1/LRR1_PH"/>
</dbReference>
<evidence type="ECO:0000256" key="2">
    <source>
        <dbReference type="ARBA" id="ARBA00022763"/>
    </source>
</evidence>
<feature type="region of interest" description="Disordered" evidence="14">
    <location>
        <begin position="154"/>
        <end position="191"/>
    </location>
</feature>
<comment type="subcellular location">
    <subcellularLocation>
        <location evidence="13">Nucleus</location>
    </subcellularLocation>
    <subcellularLocation>
        <location evidence="13">Mitochondrion</location>
    </subcellularLocation>
</comment>
<dbReference type="Proteomes" id="UP001153620">
    <property type="component" value="Chromosome 1"/>
</dbReference>
<dbReference type="EMBL" id="OU895877">
    <property type="protein sequence ID" value="CAG9797757.1"/>
    <property type="molecule type" value="Genomic_DNA"/>
</dbReference>
<dbReference type="GO" id="GO:0005739">
    <property type="term" value="C:mitochondrion"/>
    <property type="evidence" value="ECO:0007669"/>
    <property type="project" value="UniProtKB-SubCell"/>
</dbReference>
<comment type="cofactor">
    <cofactor evidence="13">
        <name>Mg(2+)</name>
        <dbReference type="ChEBI" id="CHEBI:18420"/>
    </cofactor>
</comment>
<dbReference type="HAMAP" id="MF_03176">
    <property type="entry name" value="PIF1"/>
    <property type="match status" value="1"/>
</dbReference>
<dbReference type="InterPro" id="IPR003593">
    <property type="entry name" value="AAA+_ATPase"/>
</dbReference>
<dbReference type="Pfam" id="PF21530">
    <property type="entry name" value="Pif1_2B_dom"/>
    <property type="match status" value="1"/>
</dbReference>
<dbReference type="Pfam" id="PF25344">
    <property type="entry name" value="PH_LRR1"/>
    <property type="match status" value="1"/>
</dbReference>
<dbReference type="GO" id="GO:0003677">
    <property type="term" value="F:DNA binding"/>
    <property type="evidence" value="ECO:0007669"/>
    <property type="project" value="UniProtKB-KW"/>
</dbReference>
<dbReference type="SUPFAM" id="SSF52540">
    <property type="entry name" value="P-loop containing nucleoside triphosphate hydrolases"/>
    <property type="match status" value="2"/>
</dbReference>
<evidence type="ECO:0000256" key="11">
    <source>
        <dbReference type="ARBA" id="ARBA00023242"/>
    </source>
</evidence>
<feature type="DNA-binding region" evidence="13">
    <location>
        <begin position="592"/>
        <end position="611"/>
    </location>
</feature>
<evidence type="ECO:0000256" key="10">
    <source>
        <dbReference type="ARBA" id="ARBA00023235"/>
    </source>
</evidence>
<keyword evidence="11 13" id="KW-0539">Nucleus</keyword>
<comment type="catalytic activity">
    <reaction evidence="13">
        <text>ATP + H2O = ADP + phosphate + H(+)</text>
        <dbReference type="Rhea" id="RHEA:13065"/>
        <dbReference type="ChEBI" id="CHEBI:15377"/>
        <dbReference type="ChEBI" id="CHEBI:15378"/>
        <dbReference type="ChEBI" id="CHEBI:30616"/>
        <dbReference type="ChEBI" id="CHEBI:43474"/>
        <dbReference type="ChEBI" id="CHEBI:456216"/>
        <dbReference type="EC" id="5.6.2.3"/>
    </reaction>
</comment>
<evidence type="ECO:0000256" key="5">
    <source>
        <dbReference type="ARBA" id="ARBA00022840"/>
    </source>
</evidence>
<evidence type="ECO:0000256" key="9">
    <source>
        <dbReference type="ARBA" id="ARBA00023204"/>
    </source>
</evidence>
<dbReference type="CDD" id="cd18037">
    <property type="entry name" value="DEXSc_Pif1_like"/>
    <property type="match status" value="1"/>
</dbReference>
<keyword evidence="2 13" id="KW-0227">DNA damage</keyword>
<dbReference type="FunFam" id="3.40.50.300:FF:000805">
    <property type="entry name" value="ATP-dependent DNA helicase PIF1"/>
    <property type="match status" value="1"/>
</dbReference>
<dbReference type="GO" id="GO:0006281">
    <property type="term" value="P:DNA repair"/>
    <property type="evidence" value="ECO:0007669"/>
    <property type="project" value="UniProtKB-UniRule"/>
</dbReference>
<keyword evidence="17" id="KW-1185">Reference proteome</keyword>
<dbReference type="GO" id="GO:0005524">
    <property type="term" value="F:ATP binding"/>
    <property type="evidence" value="ECO:0007669"/>
    <property type="project" value="UniProtKB-UniRule"/>
</dbReference>
<evidence type="ECO:0000256" key="6">
    <source>
        <dbReference type="ARBA" id="ARBA00023125"/>
    </source>
</evidence>
<dbReference type="SMART" id="SM00382">
    <property type="entry name" value="AAA"/>
    <property type="match status" value="1"/>
</dbReference>
<organism evidence="16 17">
    <name type="scientific">Chironomus riparius</name>
    <dbReference type="NCBI Taxonomy" id="315576"/>
    <lineage>
        <taxon>Eukaryota</taxon>
        <taxon>Metazoa</taxon>
        <taxon>Ecdysozoa</taxon>
        <taxon>Arthropoda</taxon>
        <taxon>Hexapoda</taxon>
        <taxon>Insecta</taxon>
        <taxon>Pterygota</taxon>
        <taxon>Neoptera</taxon>
        <taxon>Endopterygota</taxon>
        <taxon>Diptera</taxon>
        <taxon>Nematocera</taxon>
        <taxon>Chironomoidea</taxon>
        <taxon>Chironomidae</taxon>
        <taxon>Chironominae</taxon>
        <taxon>Chironomus</taxon>
    </lineage>
</organism>
<keyword evidence="4 13" id="KW-0347">Helicase</keyword>
<dbReference type="InterPro" id="IPR010285">
    <property type="entry name" value="DNA_helicase_pif1-like_DEAD"/>
</dbReference>
<dbReference type="CDD" id="cd18809">
    <property type="entry name" value="SF1_C_RecD"/>
    <property type="match status" value="1"/>
</dbReference>
<dbReference type="GO" id="GO:0006310">
    <property type="term" value="P:DNA recombination"/>
    <property type="evidence" value="ECO:0007669"/>
    <property type="project" value="UniProtKB-UniRule"/>
</dbReference>
<evidence type="ECO:0000256" key="12">
    <source>
        <dbReference type="ARBA" id="ARBA00065873"/>
    </source>
</evidence>
<dbReference type="PANTHER" id="PTHR47642:SF7">
    <property type="entry name" value="ATP-DEPENDENT DNA HELICASE PIF1"/>
    <property type="match status" value="1"/>
</dbReference>
<dbReference type="InterPro" id="IPR027417">
    <property type="entry name" value="P-loop_NTPase"/>
</dbReference>
<dbReference type="InterPro" id="IPR049163">
    <property type="entry name" value="Pif1-like_2B_dom"/>
</dbReference>
<keyword evidence="3 13" id="KW-0378">Hydrolase</keyword>
<evidence type="ECO:0000313" key="17">
    <source>
        <dbReference type="Proteomes" id="UP001153620"/>
    </source>
</evidence>
<feature type="binding site" evidence="13">
    <location>
        <begin position="235"/>
        <end position="242"/>
    </location>
    <ligand>
        <name>ATP</name>
        <dbReference type="ChEBI" id="CHEBI:30616"/>
    </ligand>
</feature>
<dbReference type="InterPro" id="IPR048293">
    <property type="entry name" value="PIF1_RRM3_pfh1"/>
</dbReference>
<accession>A0A9N9RJ25</accession>
<evidence type="ECO:0000313" key="16">
    <source>
        <dbReference type="EMBL" id="CAG9797757.1"/>
    </source>
</evidence>
<feature type="compositionally biased region" description="Polar residues" evidence="14">
    <location>
        <begin position="155"/>
        <end position="165"/>
    </location>
</feature>
<gene>
    <name evidence="13" type="primary">PIF1</name>
    <name evidence="16" type="ORF">CHIRRI_LOCUS745</name>
</gene>
<dbReference type="FunFam" id="3.40.50.300:FF:003367">
    <property type="entry name" value="ATP-dependent DNA helicase PIF1"/>
    <property type="match status" value="1"/>
</dbReference>
<evidence type="ECO:0000256" key="4">
    <source>
        <dbReference type="ARBA" id="ARBA00022806"/>
    </source>
</evidence>
<dbReference type="EC" id="5.6.2.3" evidence="13"/>
<reference evidence="16" key="1">
    <citation type="submission" date="2022-01" db="EMBL/GenBank/DDBJ databases">
        <authorList>
            <person name="King R."/>
        </authorList>
    </citation>
    <scope>NUCLEOTIDE SEQUENCE</scope>
</reference>
<sequence length="673" mass="75673">MEDPAVVGCITVEWLNSQAMTTKKVLYKSGMMKILRNDIRELFIEISQDKMQSTKLKLKDINVHKKFMAEGKASISFKNEKCTVFINNSPPSSLMMFLKTIYIKLTKDQEDNKSITKEQMHKKLREHLLSEKCSQFDEISPITNAELDRAKKQAISKSTLTTPSPGSKKRRLIDAKQSDNPKAPKQLYAPKVKEENTEKSFMANPNEIAQLERLNDEQNAILQACMSGRNVFFTGSAGTGKSFLLRKIISTFPPQGLTICASTGVAACLIGGVTLHSFAGIGAGDHSLKRSIEMARRPAISQAYRRCKILIIDEISMVDADFFDLIEAVAREVRGNDKPFGGIQLILCGDFFQLPPVIKRQQGNAFEGMNQPQRKRFCFQAKQWQNCINASFELRKIYRQSDPKFVEILNSIRIGRVTPEMTEKLLSTGRQKIEFNGIIATQLCSHTQDADSINKSRLASLKTPEKMFEATDSDSYLTNTLDSQLPVPHKLTLKEGCQVMLLKNVNLSNGLVNGARGVIKKFSEGFPVVRFKNNVEYTAKPEKWTVKLANGTVLQRKQVPLKLAYCISIHKSQGLTLDCVEMSLSKVFEAGQAYVALSRAQSMDSLRILDFDAKQIWADPQVLVFYKSFRRQIMDMPVMIPLGGQRKKQDVKKIVSGLKIAKSIMNKPLMTIN</sequence>
<proteinExistence type="inferred from homology"/>
<comment type="subunit">
    <text evidence="12">Monomer. Interacts with telomerase.</text>
</comment>
<name>A0A9N9RJ25_9DIPT</name>
<dbReference type="AlphaFoldDB" id="A0A9N9RJ25"/>
<evidence type="ECO:0000256" key="1">
    <source>
        <dbReference type="ARBA" id="ARBA00022741"/>
    </source>
</evidence>
<keyword evidence="6 13" id="KW-0238">DNA-binding</keyword>
<dbReference type="Pfam" id="PF05970">
    <property type="entry name" value="PIF1"/>
    <property type="match status" value="1"/>
</dbReference>
<keyword evidence="8 13" id="KW-0233">DNA recombination</keyword>
<feature type="domain" description="AAA+ ATPase" evidence="15">
    <location>
        <begin position="227"/>
        <end position="376"/>
    </location>
</feature>
<keyword evidence="9 13" id="KW-0234">DNA repair</keyword>
<dbReference type="GO" id="GO:0016787">
    <property type="term" value="F:hydrolase activity"/>
    <property type="evidence" value="ECO:0007669"/>
    <property type="project" value="UniProtKB-KW"/>
</dbReference>
<reference evidence="16" key="2">
    <citation type="submission" date="2022-10" db="EMBL/GenBank/DDBJ databases">
        <authorList>
            <consortium name="ENA_rothamsted_submissions"/>
            <consortium name="culmorum"/>
            <person name="King R."/>
        </authorList>
    </citation>
    <scope>NUCLEOTIDE SEQUENCE</scope>
</reference>
<keyword evidence="5 13" id="KW-0067">ATP-binding</keyword>
<evidence type="ECO:0000256" key="3">
    <source>
        <dbReference type="ARBA" id="ARBA00022801"/>
    </source>
</evidence>
<dbReference type="PANTHER" id="PTHR47642">
    <property type="entry name" value="ATP-DEPENDENT DNA HELICASE"/>
    <property type="match status" value="1"/>
</dbReference>
<dbReference type="OrthoDB" id="272985at2759"/>
<keyword evidence="10 13" id="KW-0413">Isomerase</keyword>
<keyword evidence="7 13" id="KW-0496">Mitochondrion</keyword>
<evidence type="ECO:0000256" key="14">
    <source>
        <dbReference type="SAM" id="MobiDB-lite"/>
    </source>
</evidence>
<dbReference type="GO" id="GO:0043139">
    <property type="term" value="F:5'-3' DNA helicase activity"/>
    <property type="evidence" value="ECO:0007669"/>
    <property type="project" value="UniProtKB-UniRule"/>
</dbReference>
<keyword evidence="1 13" id="KW-0547">Nucleotide-binding</keyword>
<comment type="function">
    <text evidence="13">DNA-dependent ATPase and 5'-3' DNA helicase required for the maintenance of both mitochondrial and nuclear genome stability.</text>
</comment>
<dbReference type="GO" id="GO:0000723">
    <property type="term" value="P:telomere maintenance"/>
    <property type="evidence" value="ECO:0007669"/>
    <property type="project" value="InterPro"/>
</dbReference>
<protein>
    <recommendedName>
        <fullName evidence="13">ATP-dependent DNA helicase PIF1</fullName>
        <ecNumber evidence="13">5.6.2.3</ecNumber>
    </recommendedName>
    <alternativeName>
        <fullName evidence="13">DNA 5'-3' helicase PIF1</fullName>
    </alternativeName>
    <alternativeName>
        <fullName evidence="13">DNA repair and recombination helicase PIF1</fullName>
    </alternativeName>
</protein>
<evidence type="ECO:0000259" key="15">
    <source>
        <dbReference type="SMART" id="SM00382"/>
    </source>
</evidence>